<sequence>MAQAYLPNDYPNSIFSTFSFLGFLVCMVPLPWHLEAWNAGMCMFMIWTGLGCLLLFVNSLVWHHNAINWSPVWCDIAVRYIVGLNIATPATCLCITRRLYHITAIRIPASKLDNRRAILVDVAIGMGMPILGMVLQYIPQGHRFNIFEDVGCWPYTYNTIVGLALVSVPPAVICLVSGVYAVLSLRSFWKSRGQFDEVLSSMGHRNLTPSRYVRLLCFSSLGVVITFMGAMFSLGMNVHFHLVKPWTGWMDTHEDFQRVDQYPAIIWRSRSDLVVALEGSRWCIVGSAFLFLVFFGFVDGAVKKYRSALQTVSTNIGLSSSTSTELLTTSSGAGVKVPPFPAVEVAVPEHVLDISPIRSQSQSSIAMTNSHLSIPSSPTRISNVFPAIAMTPLGRTNTYQIV</sequence>
<organism evidence="1 2">
    <name type="scientific">Pluteus cervinus</name>
    <dbReference type="NCBI Taxonomy" id="181527"/>
    <lineage>
        <taxon>Eukaryota</taxon>
        <taxon>Fungi</taxon>
        <taxon>Dikarya</taxon>
        <taxon>Basidiomycota</taxon>
        <taxon>Agaricomycotina</taxon>
        <taxon>Agaricomycetes</taxon>
        <taxon>Agaricomycetidae</taxon>
        <taxon>Agaricales</taxon>
        <taxon>Pluteineae</taxon>
        <taxon>Pluteaceae</taxon>
        <taxon>Pluteus</taxon>
    </lineage>
</organism>
<keyword evidence="2" id="KW-1185">Reference proteome</keyword>
<evidence type="ECO:0000313" key="1">
    <source>
        <dbReference type="EMBL" id="TFK67119.1"/>
    </source>
</evidence>
<dbReference type="EMBL" id="ML208384">
    <property type="protein sequence ID" value="TFK67119.1"/>
    <property type="molecule type" value="Genomic_DNA"/>
</dbReference>
<gene>
    <name evidence="1" type="ORF">BDN72DRAFT_113379</name>
</gene>
<name>A0ACD3AN95_9AGAR</name>
<reference evidence="1 2" key="1">
    <citation type="journal article" date="2019" name="Nat. Ecol. Evol.">
        <title>Megaphylogeny resolves global patterns of mushroom evolution.</title>
        <authorList>
            <person name="Varga T."/>
            <person name="Krizsan K."/>
            <person name="Foldi C."/>
            <person name="Dima B."/>
            <person name="Sanchez-Garcia M."/>
            <person name="Sanchez-Ramirez S."/>
            <person name="Szollosi G.J."/>
            <person name="Szarkandi J.G."/>
            <person name="Papp V."/>
            <person name="Albert L."/>
            <person name="Andreopoulos W."/>
            <person name="Angelini C."/>
            <person name="Antonin V."/>
            <person name="Barry K.W."/>
            <person name="Bougher N.L."/>
            <person name="Buchanan P."/>
            <person name="Buyck B."/>
            <person name="Bense V."/>
            <person name="Catcheside P."/>
            <person name="Chovatia M."/>
            <person name="Cooper J."/>
            <person name="Damon W."/>
            <person name="Desjardin D."/>
            <person name="Finy P."/>
            <person name="Geml J."/>
            <person name="Haridas S."/>
            <person name="Hughes K."/>
            <person name="Justo A."/>
            <person name="Karasinski D."/>
            <person name="Kautmanova I."/>
            <person name="Kiss B."/>
            <person name="Kocsube S."/>
            <person name="Kotiranta H."/>
            <person name="LaButti K.M."/>
            <person name="Lechner B.E."/>
            <person name="Liimatainen K."/>
            <person name="Lipzen A."/>
            <person name="Lukacs Z."/>
            <person name="Mihaltcheva S."/>
            <person name="Morgado L.N."/>
            <person name="Niskanen T."/>
            <person name="Noordeloos M.E."/>
            <person name="Ohm R.A."/>
            <person name="Ortiz-Santana B."/>
            <person name="Ovrebo C."/>
            <person name="Racz N."/>
            <person name="Riley R."/>
            <person name="Savchenko A."/>
            <person name="Shiryaev A."/>
            <person name="Soop K."/>
            <person name="Spirin V."/>
            <person name="Szebenyi C."/>
            <person name="Tomsovsky M."/>
            <person name="Tulloss R.E."/>
            <person name="Uehling J."/>
            <person name="Grigoriev I.V."/>
            <person name="Vagvolgyi C."/>
            <person name="Papp T."/>
            <person name="Martin F.M."/>
            <person name="Miettinen O."/>
            <person name="Hibbett D.S."/>
            <person name="Nagy L.G."/>
        </authorList>
    </citation>
    <scope>NUCLEOTIDE SEQUENCE [LARGE SCALE GENOMIC DNA]</scope>
    <source>
        <strain evidence="1 2">NL-1719</strain>
    </source>
</reference>
<dbReference type="Proteomes" id="UP000308600">
    <property type="component" value="Unassembled WGS sequence"/>
</dbReference>
<accession>A0ACD3AN95</accession>
<evidence type="ECO:0000313" key="2">
    <source>
        <dbReference type="Proteomes" id="UP000308600"/>
    </source>
</evidence>
<proteinExistence type="predicted"/>
<protein>
    <submittedName>
        <fullName evidence="1">STE3-domain-containing protein</fullName>
    </submittedName>
</protein>